<gene>
    <name evidence="8 10" type="primary">cmk</name>
    <name evidence="10" type="ORF">LPTSP4_22360</name>
</gene>
<comment type="catalytic activity">
    <reaction evidence="6 8">
        <text>dCMP + ATP = dCDP + ADP</text>
        <dbReference type="Rhea" id="RHEA:25094"/>
        <dbReference type="ChEBI" id="CHEBI:30616"/>
        <dbReference type="ChEBI" id="CHEBI:57566"/>
        <dbReference type="ChEBI" id="CHEBI:58593"/>
        <dbReference type="ChEBI" id="CHEBI:456216"/>
        <dbReference type="EC" id="2.7.4.25"/>
    </reaction>
</comment>
<proteinExistence type="inferred from homology"/>
<keyword evidence="5 8" id="KW-0067">ATP-binding</keyword>
<keyword evidence="3 8" id="KW-0547">Nucleotide-binding</keyword>
<dbReference type="EC" id="2.7.4.25" evidence="8"/>
<feature type="domain" description="Cytidylate kinase" evidence="9">
    <location>
        <begin position="12"/>
        <end position="245"/>
    </location>
</feature>
<evidence type="ECO:0000256" key="4">
    <source>
        <dbReference type="ARBA" id="ARBA00022777"/>
    </source>
</evidence>
<dbReference type="GO" id="GO:0036431">
    <property type="term" value="F:dCMP kinase activity"/>
    <property type="evidence" value="ECO:0007669"/>
    <property type="project" value="InterPro"/>
</dbReference>
<organism evidence="10 11">
    <name type="scientific">Leptospira ryugenii</name>
    <dbReference type="NCBI Taxonomy" id="1917863"/>
    <lineage>
        <taxon>Bacteria</taxon>
        <taxon>Pseudomonadati</taxon>
        <taxon>Spirochaetota</taxon>
        <taxon>Spirochaetia</taxon>
        <taxon>Leptospirales</taxon>
        <taxon>Leptospiraceae</taxon>
        <taxon>Leptospira</taxon>
    </lineage>
</organism>
<dbReference type="GO" id="GO:0036430">
    <property type="term" value="F:CMP kinase activity"/>
    <property type="evidence" value="ECO:0007669"/>
    <property type="project" value="RHEA"/>
</dbReference>
<comment type="similarity">
    <text evidence="1 8">Belongs to the cytidylate kinase family. Type 1 subfamily.</text>
</comment>
<dbReference type="Gene3D" id="3.40.50.300">
    <property type="entry name" value="P-loop containing nucleotide triphosphate hydrolases"/>
    <property type="match status" value="1"/>
</dbReference>
<dbReference type="OrthoDB" id="9807434at2"/>
<keyword evidence="4 8" id="KW-0418">Kinase</keyword>
<accession>A0A2P2E1E7</accession>
<evidence type="ECO:0000313" key="10">
    <source>
        <dbReference type="EMBL" id="GBF50709.1"/>
    </source>
</evidence>
<dbReference type="GO" id="GO:0005737">
    <property type="term" value="C:cytoplasm"/>
    <property type="evidence" value="ECO:0007669"/>
    <property type="project" value="UniProtKB-SubCell"/>
</dbReference>
<evidence type="ECO:0000256" key="7">
    <source>
        <dbReference type="ARBA" id="ARBA00048478"/>
    </source>
</evidence>
<dbReference type="NCBIfam" id="TIGR00017">
    <property type="entry name" value="cmk"/>
    <property type="match status" value="1"/>
</dbReference>
<keyword evidence="8" id="KW-0963">Cytoplasm</keyword>
<evidence type="ECO:0000256" key="1">
    <source>
        <dbReference type="ARBA" id="ARBA00009427"/>
    </source>
</evidence>
<dbReference type="InterPro" id="IPR027417">
    <property type="entry name" value="P-loop_NTPase"/>
</dbReference>
<feature type="binding site" evidence="8">
    <location>
        <begin position="16"/>
        <end position="24"/>
    </location>
    <ligand>
        <name>ATP</name>
        <dbReference type="ChEBI" id="CHEBI:30616"/>
    </ligand>
</feature>
<dbReference type="InterPro" id="IPR003136">
    <property type="entry name" value="Cytidylate_kin"/>
</dbReference>
<dbReference type="AlphaFoldDB" id="A0A2P2E1E7"/>
<dbReference type="GO" id="GO:0006220">
    <property type="term" value="P:pyrimidine nucleotide metabolic process"/>
    <property type="evidence" value="ECO:0007669"/>
    <property type="project" value="UniProtKB-UniRule"/>
</dbReference>
<dbReference type="Pfam" id="PF02224">
    <property type="entry name" value="Cytidylate_kin"/>
    <property type="match status" value="1"/>
</dbReference>
<comment type="caution">
    <text evidence="10">The sequence shown here is derived from an EMBL/GenBank/DDBJ whole genome shotgun (WGS) entry which is preliminary data.</text>
</comment>
<name>A0A2P2E1E7_9LEPT</name>
<dbReference type="GO" id="GO:0005524">
    <property type="term" value="F:ATP binding"/>
    <property type="evidence" value="ECO:0007669"/>
    <property type="project" value="UniProtKB-UniRule"/>
</dbReference>
<protein>
    <recommendedName>
        <fullName evidence="8">Cytidylate kinase</fullName>
        <shortName evidence="8">CK</shortName>
        <ecNumber evidence="8">2.7.4.25</ecNumber>
    </recommendedName>
    <alternativeName>
        <fullName evidence="8">Cytidine monophosphate kinase</fullName>
        <shortName evidence="8">CMP kinase</shortName>
    </alternativeName>
</protein>
<dbReference type="SUPFAM" id="SSF52540">
    <property type="entry name" value="P-loop containing nucleoside triphosphate hydrolases"/>
    <property type="match status" value="1"/>
</dbReference>
<sequence length="247" mass="28089">MSQEIPYTEKVIALDGPAGSGKSTIARLLANRLGYLYLDSGALYRGLTYAIYQEFEKQESDEAKFPSYAEKLADKSLLGEEKAEFSFSLSEIPLFLELSEQGTNQVWLGNQNISEEIRSPDLTKRIRYIAPHRAFREYVNQLIRTFAKKHPLVMDGRDIGTDVFPQAKYKFFLTASADVRANRRYKELQEKGIRVDLSHLKEEIIARDESDKNRSVAPLRQASDAILIDTSDSDTETVLNTILSRLK</sequence>
<keyword evidence="2 8" id="KW-0808">Transferase</keyword>
<evidence type="ECO:0000256" key="2">
    <source>
        <dbReference type="ARBA" id="ARBA00022679"/>
    </source>
</evidence>
<evidence type="ECO:0000256" key="6">
    <source>
        <dbReference type="ARBA" id="ARBA00047615"/>
    </source>
</evidence>
<dbReference type="RefSeq" id="WP_108976676.1">
    <property type="nucleotide sequence ID" value="NZ_BFBB01000007.1"/>
</dbReference>
<keyword evidence="11" id="KW-1185">Reference proteome</keyword>
<dbReference type="InterPro" id="IPR011994">
    <property type="entry name" value="Cytidylate_kinase_dom"/>
</dbReference>
<evidence type="ECO:0000259" key="9">
    <source>
        <dbReference type="Pfam" id="PF02224"/>
    </source>
</evidence>
<evidence type="ECO:0000256" key="8">
    <source>
        <dbReference type="HAMAP-Rule" id="MF_00238"/>
    </source>
</evidence>
<dbReference type="CDD" id="cd02020">
    <property type="entry name" value="CMPK"/>
    <property type="match status" value="1"/>
</dbReference>
<comment type="subcellular location">
    <subcellularLocation>
        <location evidence="8">Cytoplasm</location>
    </subcellularLocation>
</comment>
<dbReference type="Proteomes" id="UP000245133">
    <property type="component" value="Unassembled WGS sequence"/>
</dbReference>
<dbReference type="HAMAP" id="MF_00238">
    <property type="entry name" value="Cytidyl_kinase_type1"/>
    <property type="match status" value="1"/>
</dbReference>
<evidence type="ECO:0000313" key="11">
    <source>
        <dbReference type="Proteomes" id="UP000245133"/>
    </source>
</evidence>
<comment type="catalytic activity">
    <reaction evidence="7 8">
        <text>CMP + ATP = CDP + ADP</text>
        <dbReference type="Rhea" id="RHEA:11600"/>
        <dbReference type="ChEBI" id="CHEBI:30616"/>
        <dbReference type="ChEBI" id="CHEBI:58069"/>
        <dbReference type="ChEBI" id="CHEBI:60377"/>
        <dbReference type="ChEBI" id="CHEBI:456216"/>
        <dbReference type="EC" id="2.7.4.25"/>
    </reaction>
</comment>
<evidence type="ECO:0000256" key="5">
    <source>
        <dbReference type="ARBA" id="ARBA00022840"/>
    </source>
</evidence>
<dbReference type="EMBL" id="BFBB01000007">
    <property type="protein sequence ID" value="GBF50709.1"/>
    <property type="molecule type" value="Genomic_DNA"/>
</dbReference>
<reference evidence="10 11" key="1">
    <citation type="submission" date="2018-02" db="EMBL/GenBank/DDBJ databases">
        <title>Novel Leptospira species isolated from soil and water in Japan.</title>
        <authorList>
            <person name="Nakao R."/>
            <person name="Masuzawa T."/>
        </authorList>
    </citation>
    <scope>NUCLEOTIDE SEQUENCE [LARGE SCALE GENOMIC DNA]</scope>
    <source>
        <strain evidence="10 11">YH101</strain>
    </source>
</reference>
<evidence type="ECO:0000256" key="3">
    <source>
        <dbReference type="ARBA" id="ARBA00022741"/>
    </source>
</evidence>